<sequence length="131" mass="15182">DAMCHYYNPNECGHPDFPSPGYTPSCKRKCLDGNGQEQEEDYASGTFCFVTYSSSDDALYYLGYCDRGVCLPENRDADGRPPRQWDGVYHVCDDRRSDTTVKNCTYICMKQTEKYLPREYYYGIYRNSSCK</sequence>
<protein>
    <submittedName>
        <fullName evidence="1">Uncharacterized protein</fullName>
    </submittedName>
</protein>
<dbReference type="Proteomes" id="UP000805193">
    <property type="component" value="Unassembled WGS sequence"/>
</dbReference>
<dbReference type="EMBL" id="JABSTQ010010268">
    <property type="protein sequence ID" value="KAG0422132.1"/>
    <property type="molecule type" value="Genomic_DNA"/>
</dbReference>
<name>A0AC60PNY8_IXOPE</name>
<reference evidence="1 2" key="1">
    <citation type="journal article" date="2020" name="Cell">
        <title>Large-Scale Comparative Analyses of Tick Genomes Elucidate Their Genetic Diversity and Vector Capacities.</title>
        <authorList>
            <consortium name="Tick Genome and Microbiome Consortium (TIGMIC)"/>
            <person name="Jia N."/>
            <person name="Wang J."/>
            <person name="Shi W."/>
            <person name="Du L."/>
            <person name="Sun Y."/>
            <person name="Zhan W."/>
            <person name="Jiang J.F."/>
            <person name="Wang Q."/>
            <person name="Zhang B."/>
            <person name="Ji P."/>
            <person name="Bell-Sakyi L."/>
            <person name="Cui X.M."/>
            <person name="Yuan T.T."/>
            <person name="Jiang B.G."/>
            <person name="Yang W.F."/>
            <person name="Lam T.T."/>
            <person name="Chang Q.C."/>
            <person name="Ding S.J."/>
            <person name="Wang X.J."/>
            <person name="Zhu J.G."/>
            <person name="Ruan X.D."/>
            <person name="Zhao L."/>
            <person name="Wei J.T."/>
            <person name="Ye R.Z."/>
            <person name="Que T.C."/>
            <person name="Du C.H."/>
            <person name="Zhou Y.H."/>
            <person name="Cheng J.X."/>
            <person name="Dai P.F."/>
            <person name="Guo W.B."/>
            <person name="Han X.H."/>
            <person name="Huang E.J."/>
            <person name="Li L.F."/>
            <person name="Wei W."/>
            <person name="Gao Y.C."/>
            <person name="Liu J.Z."/>
            <person name="Shao H.Z."/>
            <person name="Wang X."/>
            <person name="Wang C.C."/>
            <person name="Yang T.C."/>
            <person name="Huo Q.B."/>
            <person name="Li W."/>
            <person name="Chen H.Y."/>
            <person name="Chen S.E."/>
            <person name="Zhou L.G."/>
            <person name="Ni X.B."/>
            <person name="Tian J.H."/>
            <person name="Sheng Y."/>
            <person name="Liu T."/>
            <person name="Pan Y.S."/>
            <person name="Xia L.Y."/>
            <person name="Li J."/>
            <person name="Zhao F."/>
            <person name="Cao W.C."/>
        </authorList>
    </citation>
    <scope>NUCLEOTIDE SEQUENCE [LARGE SCALE GENOMIC DNA]</scope>
    <source>
        <strain evidence="1">Iper-2018</strain>
    </source>
</reference>
<accession>A0AC60PNY8</accession>
<evidence type="ECO:0000313" key="2">
    <source>
        <dbReference type="Proteomes" id="UP000805193"/>
    </source>
</evidence>
<comment type="caution">
    <text evidence="1">The sequence shown here is derived from an EMBL/GenBank/DDBJ whole genome shotgun (WGS) entry which is preliminary data.</text>
</comment>
<gene>
    <name evidence="1" type="ORF">HPB47_002025</name>
</gene>
<organism evidence="1 2">
    <name type="scientific">Ixodes persulcatus</name>
    <name type="common">Taiga tick</name>
    <dbReference type="NCBI Taxonomy" id="34615"/>
    <lineage>
        <taxon>Eukaryota</taxon>
        <taxon>Metazoa</taxon>
        <taxon>Ecdysozoa</taxon>
        <taxon>Arthropoda</taxon>
        <taxon>Chelicerata</taxon>
        <taxon>Arachnida</taxon>
        <taxon>Acari</taxon>
        <taxon>Parasitiformes</taxon>
        <taxon>Ixodida</taxon>
        <taxon>Ixodoidea</taxon>
        <taxon>Ixodidae</taxon>
        <taxon>Ixodinae</taxon>
        <taxon>Ixodes</taxon>
    </lineage>
</organism>
<keyword evidence="2" id="KW-1185">Reference proteome</keyword>
<feature type="non-terminal residue" evidence="1">
    <location>
        <position position="131"/>
    </location>
</feature>
<feature type="non-terminal residue" evidence="1">
    <location>
        <position position="1"/>
    </location>
</feature>
<proteinExistence type="predicted"/>
<evidence type="ECO:0000313" key="1">
    <source>
        <dbReference type="EMBL" id="KAG0422132.1"/>
    </source>
</evidence>